<keyword evidence="1" id="KW-0472">Membrane</keyword>
<evidence type="ECO:0000313" key="3">
    <source>
        <dbReference type="Proteomes" id="UP000231426"/>
    </source>
</evidence>
<name>A0A2M6W7C1_9BACT</name>
<evidence type="ECO:0000256" key="1">
    <source>
        <dbReference type="SAM" id="Phobius"/>
    </source>
</evidence>
<proteinExistence type="predicted"/>
<sequence>MPNNKNLIINFKVTMQKRKLLMKFLILIFLIFLITTPQVVDALDSNDLGLQYGAPTGLGTAGVRTTVARIIRVVLGLLGIVTVVGVVAGGFMYMTAGGNEQKTSGGMKVTAGEVIGLIIILRAYAITGFVISNLVAATTQ</sequence>
<evidence type="ECO:0000313" key="2">
    <source>
        <dbReference type="EMBL" id="PIT88680.1"/>
    </source>
</evidence>
<organism evidence="2 3">
    <name type="scientific">Candidatus Magasanikbacteria bacterium CG10_big_fil_rev_8_21_14_0_10_36_32</name>
    <dbReference type="NCBI Taxonomy" id="1974646"/>
    <lineage>
        <taxon>Bacteria</taxon>
        <taxon>Candidatus Magasanikiibacteriota</taxon>
    </lineage>
</organism>
<reference evidence="3" key="1">
    <citation type="submission" date="2017-09" db="EMBL/GenBank/DDBJ databases">
        <title>Depth-based differentiation of microbial function through sediment-hosted aquifers and enrichment of novel symbionts in the deep terrestrial subsurface.</title>
        <authorList>
            <person name="Probst A.J."/>
            <person name="Ladd B."/>
            <person name="Jarett J.K."/>
            <person name="Geller-Mcgrath D.E."/>
            <person name="Sieber C.M.K."/>
            <person name="Emerson J.B."/>
            <person name="Anantharaman K."/>
            <person name="Thomas B.C."/>
            <person name="Malmstrom R."/>
            <person name="Stieglmeier M."/>
            <person name="Klingl A."/>
            <person name="Woyke T."/>
            <person name="Ryan C.M."/>
            <person name="Banfield J.F."/>
        </authorList>
    </citation>
    <scope>NUCLEOTIDE SEQUENCE [LARGE SCALE GENOMIC DNA]</scope>
</reference>
<comment type="caution">
    <text evidence="2">The sequence shown here is derived from an EMBL/GenBank/DDBJ whole genome shotgun (WGS) entry which is preliminary data.</text>
</comment>
<dbReference type="AlphaFoldDB" id="A0A2M6W7C1"/>
<keyword evidence="1" id="KW-0812">Transmembrane</keyword>
<feature type="transmembrane region" description="Helical" evidence="1">
    <location>
        <begin position="114"/>
        <end position="136"/>
    </location>
</feature>
<keyword evidence="1" id="KW-1133">Transmembrane helix</keyword>
<protein>
    <submittedName>
        <fullName evidence="2">Uncharacterized protein</fullName>
    </submittedName>
</protein>
<accession>A0A2M6W7C1</accession>
<gene>
    <name evidence="2" type="ORF">COU29_02845</name>
</gene>
<feature type="transmembrane region" description="Helical" evidence="1">
    <location>
        <begin position="66"/>
        <end position="93"/>
    </location>
</feature>
<dbReference type="EMBL" id="PFBV01000003">
    <property type="protein sequence ID" value="PIT88680.1"/>
    <property type="molecule type" value="Genomic_DNA"/>
</dbReference>
<dbReference type="Proteomes" id="UP000231426">
    <property type="component" value="Unassembled WGS sequence"/>
</dbReference>